<evidence type="ECO:0000313" key="2">
    <source>
        <dbReference type="Proteomes" id="UP000814033"/>
    </source>
</evidence>
<keyword evidence="2" id="KW-1185">Reference proteome</keyword>
<protein>
    <submittedName>
        <fullName evidence="1">Bromodomain-containing protein</fullName>
    </submittedName>
</protein>
<accession>A0ACB8S255</accession>
<proteinExistence type="predicted"/>
<gene>
    <name evidence="1" type="ORF">FA95DRAFT_1676600</name>
</gene>
<reference evidence="1" key="2">
    <citation type="journal article" date="2022" name="New Phytol.">
        <title>Evolutionary transition to the ectomycorrhizal habit in the genomes of a hyperdiverse lineage of mushroom-forming fungi.</title>
        <authorList>
            <person name="Looney B."/>
            <person name="Miyauchi S."/>
            <person name="Morin E."/>
            <person name="Drula E."/>
            <person name="Courty P.E."/>
            <person name="Kohler A."/>
            <person name="Kuo A."/>
            <person name="LaButti K."/>
            <person name="Pangilinan J."/>
            <person name="Lipzen A."/>
            <person name="Riley R."/>
            <person name="Andreopoulos W."/>
            <person name="He G."/>
            <person name="Johnson J."/>
            <person name="Nolan M."/>
            <person name="Tritt A."/>
            <person name="Barry K.W."/>
            <person name="Grigoriev I.V."/>
            <person name="Nagy L.G."/>
            <person name="Hibbett D."/>
            <person name="Henrissat B."/>
            <person name="Matheny P.B."/>
            <person name="Labbe J."/>
            <person name="Martin F.M."/>
        </authorList>
    </citation>
    <scope>NUCLEOTIDE SEQUENCE</scope>
    <source>
        <strain evidence="1">FP105234-sp</strain>
    </source>
</reference>
<name>A0ACB8S255_9AGAM</name>
<dbReference type="Proteomes" id="UP000814033">
    <property type="component" value="Unassembled WGS sequence"/>
</dbReference>
<organism evidence="1 2">
    <name type="scientific">Auriscalpium vulgare</name>
    <dbReference type="NCBI Taxonomy" id="40419"/>
    <lineage>
        <taxon>Eukaryota</taxon>
        <taxon>Fungi</taxon>
        <taxon>Dikarya</taxon>
        <taxon>Basidiomycota</taxon>
        <taxon>Agaricomycotina</taxon>
        <taxon>Agaricomycetes</taxon>
        <taxon>Russulales</taxon>
        <taxon>Auriscalpiaceae</taxon>
        <taxon>Auriscalpium</taxon>
    </lineage>
</organism>
<dbReference type="EMBL" id="MU275860">
    <property type="protein sequence ID" value="KAI0050569.1"/>
    <property type="molecule type" value="Genomic_DNA"/>
</dbReference>
<sequence length="602" mass="66297">MSKRELEKLGSGGSVVDVDAPRAKRRKETPASPDDKKPDHHTGDATTATKREAEDHDTVDAAQLAAVQEQGLKLWQTVKDAVDKDGRSLSFDFIRLPSKRQYPDYYAKIKKPIALDQIKTHIGAGDYKTLLDVRQDLESCFRNAKRYNVKDSQIFQDAKALHKLVLREYARMTGDTKGAEADHDDEAEDGQGKAGSGDEAAKKKKAPSLTRLLTTRLEKLVAKTDDQGASLSTPFMELPNKKQWAIYYKTITKPMSFEKIFKHLKRKEYHNTAQFAADVELVFSNAMQFNEDHTLIWESALQLKEHFAKLMSDLPAPFALSQYGTKDPPRASNGKIKFKMPAVAAAAANGLAPTVAKATSPSAATNSLILKVPGGHNGATASAQTLSSSSVPSTSKAPTTAENTSTGATFNSQHYPNYAQAAVQPSPTPSQPPQPDPLKSLSVIVAPVGRRLHLDHRDGVRSWALRLGPGERALRINNLQYHRHDDDESSGDEQEDEQEEEETDSDDEDMEEGSTKSKGKGKETTRVKGRRRRGGVRIKDGVKLPPKRAPPEIVVRLDQMELKSAVEDEDEWDVEVPAGTHILELGEKGGPTWKVFVQKVGV</sequence>
<reference evidence="1" key="1">
    <citation type="submission" date="2021-02" db="EMBL/GenBank/DDBJ databases">
        <authorList>
            <consortium name="DOE Joint Genome Institute"/>
            <person name="Ahrendt S."/>
            <person name="Looney B.P."/>
            <person name="Miyauchi S."/>
            <person name="Morin E."/>
            <person name="Drula E."/>
            <person name="Courty P.E."/>
            <person name="Chicoki N."/>
            <person name="Fauchery L."/>
            <person name="Kohler A."/>
            <person name="Kuo A."/>
            <person name="Labutti K."/>
            <person name="Pangilinan J."/>
            <person name="Lipzen A."/>
            <person name="Riley R."/>
            <person name="Andreopoulos W."/>
            <person name="He G."/>
            <person name="Johnson J."/>
            <person name="Barry K.W."/>
            <person name="Grigoriev I.V."/>
            <person name="Nagy L."/>
            <person name="Hibbett D."/>
            <person name="Henrissat B."/>
            <person name="Matheny P.B."/>
            <person name="Labbe J."/>
            <person name="Martin F."/>
        </authorList>
    </citation>
    <scope>NUCLEOTIDE SEQUENCE</scope>
    <source>
        <strain evidence="1">FP105234-sp</strain>
    </source>
</reference>
<comment type="caution">
    <text evidence="1">The sequence shown here is derived from an EMBL/GenBank/DDBJ whole genome shotgun (WGS) entry which is preliminary data.</text>
</comment>
<evidence type="ECO:0000313" key="1">
    <source>
        <dbReference type="EMBL" id="KAI0050569.1"/>
    </source>
</evidence>